<reference evidence="1 2" key="1">
    <citation type="journal article" date="2016" name="Nat. Commun.">
        <title>Thousands of microbial genomes shed light on interconnected biogeochemical processes in an aquifer system.</title>
        <authorList>
            <person name="Anantharaman K."/>
            <person name="Brown C.T."/>
            <person name="Hug L.A."/>
            <person name="Sharon I."/>
            <person name="Castelle C.J."/>
            <person name="Probst A.J."/>
            <person name="Thomas B.C."/>
            <person name="Singh A."/>
            <person name="Wilkins M.J."/>
            <person name="Karaoz U."/>
            <person name="Brodie E.L."/>
            <person name="Williams K.H."/>
            <person name="Hubbard S.S."/>
            <person name="Banfield J.F."/>
        </authorList>
    </citation>
    <scope>NUCLEOTIDE SEQUENCE [LARGE SCALE GENOMIC DNA]</scope>
</reference>
<organism evidence="1 2">
    <name type="scientific">Candidatus Kaiserbacteria bacterium RIFOXYD1_FULL_47_14</name>
    <dbReference type="NCBI Taxonomy" id="1798533"/>
    <lineage>
        <taxon>Bacteria</taxon>
        <taxon>Candidatus Kaiseribacteriota</taxon>
    </lineage>
</organism>
<evidence type="ECO:0008006" key="3">
    <source>
        <dbReference type="Google" id="ProtNLM"/>
    </source>
</evidence>
<evidence type="ECO:0000313" key="1">
    <source>
        <dbReference type="EMBL" id="OGG93383.1"/>
    </source>
</evidence>
<dbReference type="EMBL" id="MFMU01000009">
    <property type="protein sequence ID" value="OGG93383.1"/>
    <property type="molecule type" value="Genomic_DNA"/>
</dbReference>
<evidence type="ECO:0000313" key="2">
    <source>
        <dbReference type="Proteomes" id="UP000176867"/>
    </source>
</evidence>
<comment type="caution">
    <text evidence="1">The sequence shown here is derived from an EMBL/GenBank/DDBJ whole genome shotgun (WGS) entry which is preliminary data.</text>
</comment>
<proteinExistence type="predicted"/>
<dbReference type="SUPFAM" id="SSF55060">
    <property type="entry name" value="GHMP Kinase, C-terminal domain"/>
    <property type="match status" value="1"/>
</dbReference>
<dbReference type="AlphaFoldDB" id="A0A1F6G5J4"/>
<protein>
    <recommendedName>
        <fullName evidence="3">GHMP kinase N-terminal domain-containing protein</fullName>
    </recommendedName>
</protein>
<name>A0A1F6G5J4_9BACT</name>
<dbReference type="InterPro" id="IPR036554">
    <property type="entry name" value="GHMP_kinase_C_sf"/>
</dbReference>
<dbReference type="Gene3D" id="3.30.230.120">
    <property type="match status" value="1"/>
</dbReference>
<accession>A0A1F6G5J4</accession>
<dbReference type="Proteomes" id="UP000176867">
    <property type="component" value="Unassembled WGS sequence"/>
</dbReference>
<sequence length="227" mass="24855">MMKKSFEVPLRVDFAGGWLDVPKLSKKGGYIVNCSITPKVSLKNWPYEKSGGLGGSAAYAILKMENGIESELNLGVGWQDPAVIEETGLCVWRSGKKPVLELKINPDWLAGKMLIVWTGNAHTTPNFVDGKRDYKGIVSAGKIAAQAVLKKDFKELCRSISMSYAIQLKEGMKELLQVPKAKAKKYLGGGHGGYALYLFNSAKDRALAVSRTNSKIIEPYIELKSDA</sequence>
<dbReference type="STRING" id="1798533.A2609_01705"/>
<gene>
    <name evidence="1" type="ORF">A2609_01705</name>
</gene>